<dbReference type="RefSeq" id="WP_062468782.1">
    <property type="nucleotide sequence ID" value="NZ_BBYN01000009.1"/>
</dbReference>
<dbReference type="Pfam" id="PF07690">
    <property type="entry name" value="MFS_1"/>
    <property type="match status" value="1"/>
</dbReference>
<evidence type="ECO:0000259" key="8">
    <source>
        <dbReference type="PROSITE" id="PS50850"/>
    </source>
</evidence>
<feature type="domain" description="Major facilitator superfamily (MFS) profile" evidence="8">
    <location>
        <begin position="7"/>
        <end position="393"/>
    </location>
</feature>
<evidence type="ECO:0000256" key="6">
    <source>
        <dbReference type="ARBA" id="ARBA00023136"/>
    </source>
</evidence>
<dbReference type="SUPFAM" id="SSF103473">
    <property type="entry name" value="MFS general substrate transporter"/>
    <property type="match status" value="1"/>
</dbReference>
<keyword evidence="5 7" id="KW-1133">Transmembrane helix</keyword>
<sequence length="397" mass="44141">MRKTKTSLIIFHIITMFQGISNNLAHPVTPAFINNLELRDSMFGTAFASMALGIFLFSLFWGELSSRIKKSTILLITLFGYGFAQYLFMNATTEISVILARFLAGIFSGGFQVSQLNYLVSQSKPEDRGYQLTLSSIFISAAGTVGFFIGGFVGDISIFLTFQIQIALCMIVGLSYFIFLNKTESVQDSEPFEIKKLNPFKSFANVRVILVPVVVILMVSVFLSYVSITSFDQTFNYFVRDVYNFPPSYNGVLKMGTGLIGIIANFTISMYLIKKTNVKRSYTILMVVMALSGVTVVLVNQLWLLIVFAFIFLAIDAMSKPLQQTIVSGMSSDYHESHVLMGLYNTMKSLGLIVGALIAGFLYEWYKIGPFILASMAILIAALFMASVYKKTSSQVQ</sequence>
<feature type="transmembrane region" description="Helical" evidence="7">
    <location>
        <begin position="98"/>
        <end position="120"/>
    </location>
</feature>
<keyword evidence="3" id="KW-1003">Cell membrane</keyword>
<dbReference type="GO" id="GO:0022857">
    <property type="term" value="F:transmembrane transporter activity"/>
    <property type="evidence" value="ECO:0007669"/>
    <property type="project" value="InterPro"/>
</dbReference>
<feature type="transmembrane region" description="Helical" evidence="7">
    <location>
        <begin position="73"/>
        <end position="92"/>
    </location>
</feature>
<dbReference type="OrthoDB" id="9793283at2"/>
<evidence type="ECO:0000256" key="2">
    <source>
        <dbReference type="ARBA" id="ARBA00022448"/>
    </source>
</evidence>
<feature type="transmembrane region" description="Helical" evidence="7">
    <location>
        <begin position="132"/>
        <end position="152"/>
    </location>
</feature>
<dbReference type="InterPro" id="IPR050189">
    <property type="entry name" value="MFS_Efflux_Transporters"/>
</dbReference>
<feature type="transmembrane region" description="Helical" evidence="7">
    <location>
        <begin position="158"/>
        <end position="179"/>
    </location>
</feature>
<evidence type="ECO:0000256" key="5">
    <source>
        <dbReference type="ARBA" id="ARBA00022989"/>
    </source>
</evidence>
<evidence type="ECO:0000256" key="7">
    <source>
        <dbReference type="SAM" id="Phobius"/>
    </source>
</evidence>
<dbReference type="InterPro" id="IPR011701">
    <property type="entry name" value="MFS"/>
</dbReference>
<evidence type="ECO:0000313" key="9">
    <source>
        <dbReference type="EMBL" id="AQS53626.1"/>
    </source>
</evidence>
<dbReference type="PROSITE" id="PS50850">
    <property type="entry name" value="MFS"/>
    <property type="match status" value="1"/>
</dbReference>
<proteinExistence type="predicted"/>
<name>A0A1S6IQ00_9LACT</name>
<evidence type="ECO:0000256" key="1">
    <source>
        <dbReference type="ARBA" id="ARBA00004651"/>
    </source>
</evidence>
<dbReference type="InterPro" id="IPR036259">
    <property type="entry name" value="MFS_trans_sf"/>
</dbReference>
<dbReference type="EMBL" id="CP019728">
    <property type="protein sequence ID" value="AQS53626.1"/>
    <property type="molecule type" value="Genomic_DNA"/>
</dbReference>
<protein>
    <submittedName>
        <fullName evidence="9">Tetracycline resistance protein, class C</fullName>
    </submittedName>
</protein>
<feature type="transmembrane region" description="Helical" evidence="7">
    <location>
        <begin position="370"/>
        <end position="389"/>
    </location>
</feature>
<dbReference type="AlphaFoldDB" id="A0A1S6IQ00"/>
<feature type="transmembrane region" description="Helical" evidence="7">
    <location>
        <begin position="342"/>
        <end position="363"/>
    </location>
</feature>
<keyword evidence="10" id="KW-1185">Reference proteome</keyword>
<feature type="transmembrane region" description="Helical" evidence="7">
    <location>
        <begin position="208"/>
        <end position="231"/>
    </location>
</feature>
<accession>A0A1S6IQ00</accession>
<organism evidence="9 10">
    <name type="scientific">Jeotgalibaca dankookensis</name>
    <dbReference type="NCBI Taxonomy" id="708126"/>
    <lineage>
        <taxon>Bacteria</taxon>
        <taxon>Bacillati</taxon>
        <taxon>Bacillota</taxon>
        <taxon>Bacilli</taxon>
        <taxon>Lactobacillales</taxon>
        <taxon>Carnobacteriaceae</taxon>
        <taxon>Jeotgalibaca</taxon>
    </lineage>
</organism>
<dbReference type="STRING" id="708126.BW727_101259"/>
<feature type="transmembrane region" description="Helical" evidence="7">
    <location>
        <begin position="285"/>
        <end position="315"/>
    </location>
</feature>
<keyword evidence="2" id="KW-0813">Transport</keyword>
<dbReference type="PANTHER" id="PTHR43124">
    <property type="entry name" value="PURINE EFFLUX PUMP PBUE"/>
    <property type="match status" value="1"/>
</dbReference>
<evidence type="ECO:0000256" key="4">
    <source>
        <dbReference type="ARBA" id="ARBA00022692"/>
    </source>
</evidence>
<dbReference type="InterPro" id="IPR020846">
    <property type="entry name" value="MFS_dom"/>
</dbReference>
<dbReference type="Gene3D" id="1.20.1250.20">
    <property type="entry name" value="MFS general substrate transporter like domains"/>
    <property type="match status" value="1"/>
</dbReference>
<dbReference type="GO" id="GO:0005886">
    <property type="term" value="C:plasma membrane"/>
    <property type="evidence" value="ECO:0007669"/>
    <property type="project" value="UniProtKB-SubCell"/>
</dbReference>
<reference evidence="9 10" key="1">
    <citation type="journal article" date="2014" name="Int. J. Syst. Evol. Microbiol.">
        <title>Jeotgalibaca dankookensis gen. nov., sp. nov., a member of the family Carnobacteriaceae, isolated from seujeot (Korean traditional food).</title>
        <authorList>
            <person name="Lee D.G."/>
            <person name="Trujillo M.E."/>
            <person name="Kang H."/>
            <person name="Ahn T.Y."/>
        </authorList>
    </citation>
    <scope>NUCLEOTIDE SEQUENCE [LARGE SCALE GENOMIC DNA]</scope>
    <source>
        <strain evidence="9 10">EX-07</strain>
    </source>
</reference>
<gene>
    <name evidence="9" type="primary">tetA</name>
    <name evidence="9" type="ORF">BW727_101259</name>
</gene>
<dbReference type="PANTHER" id="PTHR43124:SF3">
    <property type="entry name" value="CHLORAMPHENICOL EFFLUX PUMP RV0191"/>
    <property type="match status" value="1"/>
</dbReference>
<evidence type="ECO:0000256" key="3">
    <source>
        <dbReference type="ARBA" id="ARBA00022475"/>
    </source>
</evidence>
<evidence type="ECO:0000313" key="10">
    <source>
        <dbReference type="Proteomes" id="UP000188993"/>
    </source>
</evidence>
<dbReference type="KEGG" id="jda:BW727_101259"/>
<keyword evidence="4 7" id="KW-0812">Transmembrane</keyword>
<dbReference type="Proteomes" id="UP000188993">
    <property type="component" value="Chromosome"/>
</dbReference>
<feature type="transmembrane region" description="Helical" evidence="7">
    <location>
        <begin position="251"/>
        <end position="273"/>
    </location>
</feature>
<comment type="subcellular location">
    <subcellularLocation>
        <location evidence="1">Cell membrane</location>
        <topology evidence="1">Multi-pass membrane protein</topology>
    </subcellularLocation>
</comment>
<feature type="transmembrane region" description="Helical" evidence="7">
    <location>
        <begin position="41"/>
        <end position="61"/>
    </location>
</feature>
<keyword evidence="6 7" id="KW-0472">Membrane</keyword>